<feature type="transmembrane region" description="Helical" evidence="7">
    <location>
        <begin position="6"/>
        <end position="25"/>
    </location>
</feature>
<evidence type="ECO:0000256" key="6">
    <source>
        <dbReference type="ARBA" id="ARBA00023136"/>
    </source>
</evidence>
<gene>
    <name evidence="9" type="ORF">G7082_14735</name>
</gene>
<feature type="transmembrane region" description="Helical" evidence="7">
    <location>
        <begin position="173"/>
        <end position="193"/>
    </location>
</feature>
<keyword evidence="3" id="KW-1003">Cell membrane</keyword>
<feature type="transmembrane region" description="Helical" evidence="7">
    <location>
        <begin position="61"/>
        <end position="81"/>
    </location>
</feature>
<dbReference type="RefSeq" id="WP_166036118.1">
    <property type="nucleotide sequence ID" value="NZ_CP049887.1"/>
</dbReference>
<feature type="transmembrane region" description="Helical" evidence="7">
    <location>
        <begin position="118"/>
        <end position="139"/>
    </location>
</feature>
<dbReference type="PANTHER" id="PTHR30506:SF3">
    <property type="entry name" value="UPF0126 INNER MEMBRANE PROTEIN YADS-RELATED"/>
    <property type="match status" value="1"/>
</dbReference>
<comment type="similarity">
    <text evidence="2">Belongs to the UPF0126 family.</text>
</comment>
<organism evidence="9 10">
    <name type="scientific">Vagococcus hydrophili</name>
    <dbReference type="NCBI Taxonomy" id="2714947"/>
    <lineage>
        <taxon>Bacteria</taxon>
        <taxon>Bacillati</taxon>
        <taxon>Bacillota</taxon>
        <taxon>Bacilli</taxon>
        <taxon>Lactobacillales</taxon>
        <taxon>Enterococcaceae</taxon>
        <taxon>Vagococcus</taxon>
    </lineage>
</organism>
<dbReference type="InterPro" id="IPR005115">
    <property type="entry name" value="Gly_transporter"/>
</dbReference>
<evidence type="ECO:0000256" key="1">
    <source>
        <dbReference type="ARBA" id="ARBA00004651"/>
    </source>
</evidence>
<feature type="transmembrane region" description="Helical" evidence="7">
    <location>
        <begin position="32"/>
        <end position="49"/>
    </location>
</feature>
<dbReference type="KEGG" id="vhy:G7082_14735"/>
<feature type="transmembrane region" description="Helical" evidence="7">
    <location>
        <begin position="151"/>
        <end position="167"/>
    </location>
</feature>
<dbReference type="GO" id="GO:0005886">
    <property type="term" value="C:plasma membrane"/>
    <property type="evidence" value="ECO:0007669"/>
    <property type="project" value="UniProtKB-SubCell"/>
</dbReference>
<dbReference type="Pfam" id="PF03458">
    <property type="entry name" value="Gly_transporter"/>
    <property type="match status" value="2"/>
</dbReference>
<sequence>MGMDVLEVTSIIGTIAFSLSGAIVAMEEDYDILGITVLGFVTAFGGGVLRNVILDLPMSVFWSQTNLFYVSFATILLVYLFPKKFTSWKKMEIISDAIGLAAFSIQGALYGLDINTHIGPVIVAAILTGTGGGVIRDLLAGKKPNVLSAEIYGSWSILIAVVIYFFVPTKPLFYMLIIGLTVVFRLIGLLYNWNLPKATAFVKNELPQITPQQIIEKEQDY</sequence>
<keyword evidence="5 7" id="KW-1133">Transmembrane helix</keyword>
<evidence type="ECO:0000256" key="3">
    <source>
        <dbReference type="ARBA" id="ARBA00022475"/>
    </source>
</evidence>
<feature type="domain" description="Glycine transporter" evidence="8">
    <location>
        <begin position="94"/>
        <end position="166"/>
    </location>
</feature>
<keyword evidence="4 7" id="KW-0812">Transmembrane</keyword>
<dbReference type="Proteomes" id="UP000501747">
    <property type="component" value="Chromosome"/>
</dbReference>
<evidence type="ECO:0000313" key="9">
    <source>
        <dbReference type="EMBL" id="QIL49838.1"/>
    </source>
</evidence>
<keyword evidence="6 7" id="KW-0472">Membrane</keyword>
<evidence type="ECO:0000259" key="8">
    <source>
        <dbReference type="Pfam" id="PF03458"/>
    </source>
</evidence>
<evidence type="ECO:0000313" key="10">
    <source>
        <dbReference type="Proteomes" id="UP000501747"/>
    </source>
</evidence>
<protein>
    <submittedName>
        <fullName evidence="9">Trimeric intracellular cation channel family protein</fullName>
    </submittedName>
</protein>
<dbReference type="PANTHER" id="PTHR30506">
    <property type="entry name" value="INNER MEMBRANE PROTEIN"/>
    <property type="match status" value="1"/>
</dbReference>
<accession>A0A6G8AXQ2</accession>
<evidence type="ECO:0000256" key="4">
    <source>
        <dbReference type="ARBA" id="ARBA00022692"/>
    </source>
</evidence>
<reference evidence="9 10" key="1">
    <citation type="submission" date="2020-03" db="EMBL/GenBank/DDBJ databases">
        <title>Vagococcus sp. nov., isolated from beetles.</title>
        <authorList>
            <person name="Hyun D.-W."/>
            <person name="Bae J.-W."/>
        </authorList>
    </citation>
    <scope>NUCLEOTIDE SEQUENCE [LARGE SCALE GENOMIC DNA]</scope>
    <source>
        <strain evidence="9 10">HDW17B</strain>
    </source>
</reference>
<evidence type="ECO:0000256" key="2">
    <source>
        <dbReference type="ARBA" id="ARBA00008193"/>
    </source>
</evidence>
<dbReference type="AlphaFoldDB" id="A0A6G8AXQ2"/>
<dbReference type="EMBL" id="CP049887">
    <property type="protein sequence ID" value="QIL49838.1"/>
    <property type="molecule type" value="Genomic_DNA"/>
</dbReference>
<evidence type="ECO:0000256" key="5">
    <source>
        <dbReference type="ARBA" id="ARBA00022989"/>
    </source>
</evidence>
<comment type="subcellular location">
    <subcellularLocation>
        <location evidence="1">Cell membrane</location>
        <topology evidence="1">Multi-pass membrane protein</topology>
    </subcellularLocation>
</comment>
<keyword evidence="10" id="KW-1185">Reference proteome</keyword>
<feature type="domain" description="Glycine transporter" evidence="8">
    <location>
        <begin position="9"/>
        <end position="81"/>
    </location>
</feature>
<name>A0A6G8AXQ2_9ENTE</name>
<proteinExistence type="inferred from homology"/>
<evidence type="ECO:0000256" key="7">
    <source>
        <dbReference type="SAM" id="Phobius"/>
    </source>
</evidence>